<evidence type="ECO:0000256" key="1">
    <source>
        <dbReference type="ARBA" id="ARBA00012480"/>
    </source>
</evidence>
<dbReference type="GO" id="GO:0016297">
    <property type="term" value="F:fatty acyl-[ACP] hydrolase activity"/>
    <property type="evidence" value="ECO:0007669"/>
    <property type="project" value="UniProtKB-EC"/>
</dbReference>
<dbReference type="InterPro" id="IPR001031">
    <property type="entry name" value="Thioesterase"/>
</dbReference>
<dbReference type="EMBL" id="JASPKZ010007432">
    <property type="protein sequence ID" value="KAJ9584287.1"/>
    <property type="molecule type" value="Genomic_DNA"/>
</dbReference>
<dbReference type="Proteomes" id="UP001233999">
    <property type="component" value="Unassembled WGS sequence"/>
</dbReference>
<dbReference type="EC" id="3.1.2.14" evidence="1"/>
<evidence type="ECO:0000313" key="4">
    <source>
        <dbReference type="Proteomes" id="UP001233999"/>
    </source>
</evidence>
<feature type="non-terminal residue" evidence="3">
    <location>
        <position position="377"/>
    </location>
</feature>
<feature type="domain" description="Thioesterase" evidence="2">
    <location>
        <begin position="151"/>
        <end position="375"/>
    </location>
</feature>
<evidence type="ECO:0000259" key="2">
    <source>
        <dbReference type="Pfam" id="PF00975"/>
    </source>
</evidence>
<dbReference type="InterPro" id="IPR029058">
    <property type="entry name" value="AB_hydrolase_fold"/>
</dbReference>
<keyword evidence="4" id="KW-1185">Reference proteome</keyword>
<accession>A0AAD7ZPM6</accession>
<dbReference type="SUPFAM" id="SSF53474">
    <property type="entry name" value="alpha/beta-Hydrolases"/>
    <property type="match status" value="1"/>
</dbReference>
<dbReference type="Pfam" id="PF00975">
    <property type="entry name" value="Thioesterase"/>
    <property type="match status" value="1"/>
</dbReference>
<reference evidence="3" key="1">
    <citation type="journal article" date="2023" name="IScience">
        <title>Live-bearing cockroach genome reveals convergent evolutionary mechanisms linked to viviparity in insects and beyond.</title>
        <authorList>
            <person name="Fouks B."/>
            <person name="Harrison M.C."/>
            <person name="Mikhailova A.A."/>
            <person name="Marchal E."/>
            <person name="English S."/>
            <person name="Carruthers M."/>
            <person name="Jennings E.C."/>
            <person name="Chiamaka E.L."/>
            <person name="Frigard R.A."/>
            <person name="Pippel M."/>
            <person name="Attardo G.M."/>
            <person name="Benoit J.B."/>
            <person name="Bornberg-Bauer E."/>
            <person name="Tobe S.S."/>
        </authorList>
    </citation>
    <scope>NUCLEOTIDE SEQUENCE</scope>
    <source>
        <strain evidence="3">Stay&amp;Tobe</strain>
    </source>
</reference>
<protein>
    <recommendedName>
        <fullName evidence="1">oleoyl-[acyl-carrier-protein] hydrolase</fullName>
        <ecNumber evidence="1">3.1.2.14</ecNumber>
    </recommendedName>
</protein>
<organism evidence="3 4">
    <name type="scientific">Diploptera punctata</name>
    <name type="common">Pacific beetle cockroach</name>
    <dbReference type="NCBI Taxonomy" id="6984"/>
    <lineage>
        <taxon>Eukaryota</taxon>
        <taxon>Metazoa</taxon>
        <taxon>Ecdysozoa</taxon>
        <taxon>Arthropoda</taxon>
        <taxon>Hexapoda</taxon>
        <taxon>Insecta</taxon>
        <taxon>Pterygota</taxon>
        <taxon>Neoptera</taxon>
        <taxon>Polyneoptera</taxon>
        <taxon>Dictyoptera</taxon>
        <taxon>Blattodea</taxon>
        <taxon>Blaberoidea</taxon>
        <taxon>Blaberidae</taxon>
        <taxon>Diplopterinae</taxon>
        <taxon>Diploptera</taxon>
    </lineage>
</organism>
<name>A0AAD7ZPM6_DIPPU</name>
<proteinExistence type="predicted"/>
<dbReference type="AlphaFoldDB" id="A0AAD7ZPM6"/>
<reference evidence="3" key="2">
    <citation type="submission" date="2023-05" db="EMBL/GenBank/DDBJ databases">
        <authorList>
            <person name="Fouks B."/>
        </authorList>
    </citation>
    <scope>NUCLEOTIDE SEQUENCE</scope>
    <source>
        <strain evidence="3">Stay&amp;Tobe</strain>
        <tissue evidence="3">Testes</tissue>
    </source>
</reference>
<sequence>EPAELENNGASVVTNLDVATRGIKTLRYFVCLFMRNNWSVCEKRHKEGYPALSVFWTQHTHNNISRGHYLKDLTRIITTKNNSPIVLVTEEKSEDEEKLHIDAVKLDSFLPNSMDSVISLGNDLESDSSWLKEIPSLSVGYENVKDVPPAFIIPGLQGSPAEYIKPLARKLMYPILCARIVEHKNTVAETAAVLVKSIQKVECTGPYNIVGISWGGAIALEVARLLEAEGHKIRIILVDAAPERMQAIAQQLTKDGTFDTNLVSALLKIKMKLNPSSGWSELLDEVLSSIPPQLHPHLKTALTSLRNSLTLLLDYEPSGDLLKGEVSLIRPSGASEVDNCGLDHFSKHTVKVHVVEGDHETMLWNPETARIINDFIV</sequence>
<evidence type="ECO:0000313" key="3">
    <source>
        <dbReference type="EMBL" id="KAJ9584287.1"/>
    </source>
</evidence>
<dbReference type="Gene3D" id="3.40.50.1820">
    <property type="entry name" value="alpha/beta hydrolase"/>
    <property type="match status" value="1"/>
</dbReference>
<gene>
    <name evidence="3" type="ORF">L9F63_021356</name>
</gene>
<comment type="caution">
    <text evidence="3">The sequence shown here is derived from an EMBL/GenBank/DDBJ whole genome shotgun (WGS) entry which is preliminary data.</text>
</comment>